<dbReference type="SUPFAM" id="SSF52151">
    <property type="entry name" value="FabD/lysophospholipase-like"/>
    <property type="match status" value="1"/>
</dbReference>
<dbReference type="PROSITE" id="PS00455">
    <property type="entry name" value="AMP_BINDING"/>
    <property type="match status" value="1"/>
</dbReference>
<evidence type="ECO:0000256" key="6">
    <source>
        <dbReference type="SAM" id="MobiDB-lite"/>
    </source>
</evidence>
<evidence type="ECO:0000256" key="4">
    <source>
        <dbReference type="ARBA" id="ARBA00022679"/>
    </source>
</evidence>
<keyword evidence="4" id="KW-0808">Transferase</keyword>
<evidence type="ECO:0000256" key="3">
    <source>
        <dbReference type="ARBA" id="ARBA00022553"/>
    </source>
</evidence>
<evidence type="ECO:0000313" key="10">
    <source>
        <dbReference type="Proteomes" id="UP000718451"/>
    </source>
</evidence>
<feature type="region of interest" description="Disordered" evidence="6">
    <location>
        <begin position="1506"/>
        <end position="1529"/>
    </location>
</feature>
<feature type="compositionally biased region" description="Polar residues" evidence="6">
    <location>
        <begin position="1506"/>
        <end position="1523"/>
    </location>
</feature>
<dbReference type="Gene3D" id="3.30.70.3290">
    <property type="match status" value="1"/>
</dbReference>
<evidence type="ECO:0000256" key="1">
    <source>
        <dbReference type="ARBA" id="ARBA00001933"/>
    </source>
</evidence>
<dbReference type="InterPro" id="IPR020841">
    <property type="entry name" value="PKS_Beta-ketoAc_synthase_dom"/>
</dbReference>
<dbReference type="InterPro" id="IPR016039">
    <property type="entry name" value="Thiolase-like"/>
</dbReference>
<keyword evidence="2" id="KW-0596">Phosphopantetheine</keyword>
<evidence type="ECO:0000259" key="7">
    <source>
        <dbReference type="PROSITE" id="PS50075"/>
    </source>
</evidence>
<dbReference type="InterPro" id="IPR001227">
    <property type="entry name" value="Ac_transferase_dom_sf"/>
</dbReference>
<dbReference type="Gene3D" id="3.40.47.10">
    <property type="match status" value="1"/>
</dbReference>
<comment type="caution">
    <text evidence="9">The sequence shown here is derived from an EMBL/GenBank/DDBJ whole genome shotgun (WGS) entry which is preliminary data.</text>
</comment>
<keyword evidence="5" id="KW-0663">Pyridoxal phosphate</keyword>
<comment type="cofactor">
    <cofactor evidence="1">
        <name>pyridoxal 5'-phosphate</name>
        <dbReference type="ChEBI" id="CHEBI:597326"/>
    </cofactor>
</comment>
<dbReference type="SUPFAM" id="SSF47336">
    <property type="entry name" value="ACP-like"/>
    <property type="match status" value="2"/>
</dbReference>
<dbReference type="Gene3D" id="3.40.640.10">
    <property type="entry name" value="Type I PLP-dependent aspartate aminotransferase-like (Major domain)"/>
    <property type="match status" value="1"/>
</dbReference>
<dbReference type="InterPro" id="IPR014043">
    <property type="entry name" value="Acyl_transferase_dom"/>
</dbReference>
<dbReference type="SMART" id="SM00823">
    <property type="entry name" value="PKS_PP"/>
    <property type="match status" value="2"/>
</dbReference>
<dbReference type="SMART" id="SM00827">
    <property type="entry name" value="PKS_AT"/>
    <property type="match status" value="1"/>
</dbReference>
<gene>
    <name evidence="9" type="ORF">HCU67_08460</name>
</gene>
<reference evidence="9 10" key="1">
    <citation type="submission" date="2020-04" db="EMBL/GenBank/DDBJ databases">
        <authorList>
            <person name="Yoon J."/>
        </authorList>
    </citation>
    <scope>NUCLEOTIDE SEQUENCE [LARGE SCALE GENOMIC DNA]</scope>
    <source>
        <strain evidence="9 10">DJ-13</strain>
    </source>
</reference>
<dbReference type="PROSITE" id="PS50075">
    <property type="entry name" value="CARRIER"/>
    <property type="match status" value="2"/>
</dbReference>
<dbReference type="InterPro" id="IPR014030">
    <property type="entry name" value="Ketoacyl_synth_N"/>
</dbReference>
<feature type="domain" description="Ketosynthase family 3 (KS3)" evidence="8">
    <location>
        <begin position="621"/>
        <end position="1045"/>
    </location>
</feature>
<dbReference type="PROSITE" id="PS52004">
    <property type="entry name" value="KS3_2"/>
    <property type="match status" value="1"/>
</dbReference>
<feature type="domain" description="Carrier" evidence="7">
    <location>
        <begin position="529"/>
        <end position="604"/>
    </location>
</feature>
<dbReference type="PANTHER" id="PTHR43775:SF51">
    <property type="entry name" value="INACTIVE PHENOLPHTHIOCEROL SYNTHESIS POLYKETIDE SYNTHASE TYPE I PKS1-RELATED"/>
    <property type="match status" value="1"/>
</dbReference>
<dbReference type="Gene3D" id="1.10.1200.10">
    <property type="entry name" value="ACP-like"/>
    <property type="match status" value="2"/>
</dbReference>
<dbReference type="InterPro" id="IPR010071">
    <property type="entry name" value="AA_adenyl_dom"/>
</dbReference>
<dbReference type="Gene3D" id="3.40.366.10">
    <property type="entry name" value="Malonyl-Coenzyme A Acyl Carrier Protein, domain 2"/>
    <property type="match status" value="1"/>
</dbReference>
<dbReference type="SMART" id="SM00825">
    <property type="entry name" value="PKS_KS"/>
    <property type="match status" value="1"/>
</dbReference>
<dbReference type="NCBIfam" id="TIGR01733">
    <property type="entry name" value="AA-adenyl-dom"/>
    <property type="match status" value="1"/>
</dbReference>
<dbReference type="Pfam" id="PF02801">
    <property type="entry name" value="Ketoacyl-synt_C"/>
    <property type="match status" value="1"/>
</dbReference>
<dbReference type="SUPFAM" id="SSF53383">
    <property type="entry name" value="PLP-dependent transferases"/>
    <property type="match status" value="1"/>
</dbReference>
<dbReference type="PANTHER" id="PTHR43775">
    <property type="entry name" value="FATTY ACID SYNTHASE"/>
    <property type="match status" value="1"/>
</dbReference>
<dbReference type="InterPro" id="IPR014031">
    <property type="entry name" value="Ketoacyl_synth_C"/>
</dbReference>
<dbReference type="Proteomes" id="UP000718451">
    <property type="component" value="Unassembled WGS sequence"/>
</dbReference>
<dbReference type="InterPro" id="IPR049704">
    <property type="entry name" value="Aminotrans_3_PPA_site"/>
</dbReference>
<dbReference type="PROSITE" id="PS00606">
    <property type="entry name" value="KS3_1"/>
    <property type="match status" value="1"/>
</dbReference>
<evidence type="ECO:0000256" key="2">
    <source>
        <dbReference type="ARBA" id="ARBA00022450"/>
    </source>
</evidence>
<dbReference type="SUPFAM" id="SSF53901">
    <property type="entry name" value="Thiolase-like"/>
    <property type="match status" value="1"/>
</dbReference>
<dbReference type="InterPro" id="IPR050091">
    <property type="entry name" value="PKS_NRPS_Biosynth_Enz"/>
</dbReference>
<dbReference type="InterPro" id="IPR045851">
    <property type="entry name" value="AMP-bd_C_sf"/>
</dbReference>
<dbReference type="InterPro" id="IPR015424">
    <property type="entry name" value="PyrdxlP-dep_Trfase"/>
</dbReference>
<dbReference type="InterPro" id="IPR016035">
    <property type="entry name" value="Acyl_Trfase/lysoPLipase"/>
</dbReference>
<dbReference type="Pfam" id="PF00109">
    <property type="entry name" value="ketoacyl-synt"/>
    <property type="match status" value="1"/>
</dbReference>
<protein>
    <submittedName>
        <fullName evidence="9">Amino acid adenylation domain-containing protein</fullName>
    </submittedName>
</protein>
<feature type="region of interest" description="Disordered" evidence="6">
    <location>
        <begin position="1741"/>
        <end position="1760"/>
    </location>
</feature>
<dbReference type="CDD" id="cd00833">
    <property type="entry name" value="PKS"/>
    <property type="match status" value="1"/>
</dbReference>
<organism evidence="9 10">
    <name type="scientific">Croceivirga thetidis</name>
    <dbReference type="NCBI Taxonomy" id="2721623"/>
    <lineage>
        <taxon>Bacteria</taxon>
        <taxon>Pseudomonadati</taxon>
        <taxon>Bacteroidota</taxon>
        <taxon>Flavobacteriia</taxon>
        <taxon>Flavobacteriales</taxon>
        <taxon>Flavobacteriaceae</taxon>
        <taxon>Croceivirga</taxon>
    </lineage>
</organism>
<feature type="domain" description="Carrier" evidence="7">
    <location>
        <begin position="1529"/>
        <end position="1607"/>
    </location>
</feature>
<dbReference type="InterPro" id="IPR042099">
    <property type="entry name" value="ANL_N_sf"/>
</dbReference>
<dbReference type="InterPro" id="IPR005814">
    <property type="entry name" value="Aminotrans_3"/>
</dbReference>
<dbReference type="InterPro" id="IPR000873">
    <property type="entry name" value="AMP-dep_synth/lig_dom"/>
</dbReference>
<dbReference type="Pfam" id="PF16197">
    <property type="entry name" value="KAsynt_C_assoc"/>
    <property type="match status" value="1"/>
</dbReference>
<dbReference type="InterPro" id="IPR016036">
    <property type="entry name" value="Malonyl_transacylase_ACP-bd"/>
</dbReference>
<name>A0ABX1GSI1_9FLAO</name>
<feature type="region of interest" description="Disordered" evidence="6">
    <location>
        <begin position="1688"/>
        <end position="1710"/>
    </location>
</feature>
<dbReference type="Pfam" id="PF00698">
    <property type="entry name" value="Acyl_transf_1"/>
    <property type="match status" value="1"/>
</dbReference>
<evidence type="ECO:0000259" key="8">
    <source>
        <dbReference type="PROSITE" id="PS52004"/>
    </source>
</evidence>
<dbReference type="InterPro" id="IPR015421">
    <property type="entry name" value="PyrdxlP-dep_Trfase_major"/>
</dbReference>
<dbReference type="Gene3D" id="3.90.1150.10">
    <property type="entry name" value="Aspartate Aminotransferase, domain 1"/>
    <property type="match status" value="1"/>
</dbReference>
<feature type="compositionally biased region" description="Basic and acidic residues" evidence="6">
    <location>
        <begin position="1691"/>
        <end position="1710"/>
    </location>
</feature>
<dbReference type="InterPro" id="IPR020845">
    <property type="entry name" value="AMP-binding_CS"/>
</dbReference>
<dbReference type="InterPro" id="IPR015422">
    <property type="entry name" value="PyrdxlP-dep_Trfase_small"/>
</dbReference>
<dbReference type="InterPro" id="IPR020806">
    <property type="entry name" value="PKS_PP-bd"/>
</dbReference>
<dbReference type="InterPro" id="IPR018201">
    <property type="entry name" value="Ketoacyl_synth_AS"/>
</dbReference>
<dbReference type="Pfam" id="PF00501">
    <property type="entry name" value="AMP-binding"/>
    <property type="match status" value="1"/>
</dbReference>
<dbReference type="InterPro" id="IPR032821">
    <property type="entry name" value="PKS_assoc"/>
</dbReference>
<dbReference type="Pfam" id="PF00550">
    <property type="entry name" value="PP-binding"/>
    <property type="match status" value="2"/>
</dbReference>
<dbReference type="Gene3D" id="3.40.50.12780">
    <property type="entry name" value="N-terminal domain of ligase-like"/>
    <property type="match status" value="1"/>
</dbReference>
<dbReference type="RefSeq" id="WP_168552207.1">
    <property type="nucleotide sequence ID" value="NZ_JAAWWL010000002.1"/>
</dbReference>
<evidence type="ECO:0000256" key="5">
    <source>
        <dbReference type="ARBA" id="ARBA00022898"/>
    </source>
</evidence>
<dbReference type="Gene3D" id="3.30.300.30">
    <property type="match status" value="1"/>
</dbReference>
<proteinExistence type="predicted"/>
<sequence>MSSFHKKIVDQYQTVNSNFKSYPNRTLHDAVSEVAKSFPKNIALEDSFGRLTYQEFDDLTNRLANCLRDKGIGPNDLIAVSIPRSTNVLVTYFALMKCGAAFVPLDAANPKVRLSFMLEDSEAKFLITTKERSVVFQTKSTKLYLEEILDSIGESSSNPPEVKVDVGALVYMIYTSGSTGKPKGVPISHKNLVNILRSMVEAPGIQPEDKALALNIFSFDMCGVELFAPLLAGATVYMADDATVADNKKLLEVIKNQGISFMQATPTRWQLILDNGWNEKLSLTAITGGEPITKKLADTLCERCGAVWNMYGPTETTIWSSGKKLSIDDEIITVGNSIANTLIYITNPENGDLMPEGEIGEIVIAGHGTARGYWNRPELTKEKFVKNTFEPEKGAVLYKTGDLGKLLSNGEIQCLGRIDQQIKLRGHRIELGEIEAVLDKFPGVKKSIVVLNNTLTTEPQLVAYLEHDMPTEETSQFREAVRKALPTYMVPSFYVRVNEFLKTPSGKIDRKLLPEPKFERPEYLEPLIKPTNKIEKQVLGIWLQVLPLPEIGIDDNFFELGGTSLMAQKTVLKIRDVLQHEVPVTKLFQYPTIRDLSRFISGGNTEESKSYFNSQEERIASHDVAIIGMAGRFPGAENIDELWDILKNGKETITFFSEAELDKSIPEQLRKDPMYVAARGVVPSAKEFDAAFFGLNPTLAKAMDPQQRLFLEIAWEVLEETGHLPKHYDGTVGVYAGVGTNTYYRNNVLPNTDLLEKVGYLQANTVNEKDYIATRTAYHLNLNGPAVSVHSACSTSLLAVSEATQAIRNGQCDVALAGASSVTAPINSGHLYQEGSMLSSDGHCRTFDAEGKGTMFSDGACVVLLKNLESAIADGDYIYAVVKGVGVNNDGARKGSFLAPSAEFQADAIKRALTDANVSPSTISYIEAHGTATPVGDPIEMEGLKMAFGPQSEKGYCRIGSIKSNMGHLTSAAGAAGLIKAVLAMKHKQLPPSLGFKVPNPLIDFENSPFKVNDSLTEWQSDEPLRAGISSLGVGGTNVHVVIESYENQDAVPTTGRPFELLPWSAKSKASLESYGERLSDYFERNSNISVSDVSASLLRTRENFRHRKFAVVSNADDFKNALENNETNKVKSNSIQTVPDEMVFLFPGQGAQYLEMGKSLYDTEAVYKDAIDQCAKLLVEEIDCDIRSIIFADKSDKKAEAKLKDTRYTQPALFVTEYALAKLWMSWGVQPTKLCGHSIGEFVAAHLSGVFELKDALHLISERGRMVSELPGGSMLSVRVSHEKLNELLPDTLDVAAVNSERLCVASGADEDIKAFAQVLEAQEIPNTLLFTSHAFHSRMMDPVLAAFKKEVEHIELKEPTIPIISTVTGKKLSSEEATSSDYWCDHLRATVNFAAAAATLLEAETSVLLEVGPGNTLITLARQSKKGRTATTLQSLPRPNGKLEDHQVLLMALGSLWANGIEPNWDSYFKGQTRLKLRLPSYAFDKKPCWTDPVETQIIQKPIQTNSANPLSNGNLTTTPKSKPKQMRETTILENIADLIVDASGIEIEASDKALSFVELGLDSLILTQFALTLKREFKQPITFRQLNEDLNTPKALAKHLDTVLPADVMAQEQDNIIPPVYNPLQTNIPQMNMPAGDQNTALNLIGQQLQLLGQQLAVLQGNASTTSYGTPQNTSVQPAAQIIQPKTSETKADELTKEERKQHEKPFGASPKIEKQTKEVGASQRAFLDDLITRYTKKTKTSKQNTQDNRAHMSDPRVVSGFKPLTKELVYPLVIKKSSGNRMWDLDNNEYLDALNGFGSCLFGHQPDFIKEALKKQIDLGFEVGPQHPLAGEVSQLLCDFTGHERAALCNTGSEAVLGAMRIARTITARSLIVAFTGSYHGINDEGLVRGSKRLKTFPAAAGIMPEAVQNMLVLDYGTEESLRIIKERADELAAVLVEPVQSRRPEFQPVEFLKKVREVTQKSGTALIFDEVITGFRCHPAGYQHISGVKADLATYGKVIGGGLSVGAILGSKKFMDALDGGYWKFGDDSFPEVGVTYFAGTFVRHPLALAAAKASLLHMKEEGPQLQERLNTMTEGLAKDLNIAFIERKLPIEVCHFSSLWRMKFKEEIPYSELLFVLLKEKGIHIMEGFPCFLTEAYTEADVKMLYYTIIEGVDEMVAAGIFHPDGELIQCTEEPVLTEELNKPPVPNATLRMDEYGNPAWFVAKDGENGEYVKIAL</sequence>
<dbReference type="InterPro" id="IPR036736">
    <property type="entry name" value="ACP-like_sf"/>
</dbReference>
<dbReference type="Pfam" id="PF00202">
    <property type="entry name" value="Aminotran_3"/>
    <property type="match status" value="1"/>
</dbReference>
<evidence type="ECO:0000313" key="9">
    <source>
        <dbReference type="EMBL" id="NKI31975.1"/>
    </source>
</evidence>
<dbReference type="EMBL" id="JAAWWL010000002">
    <property type="protein sequence ID" value="NKI31975.1"/>
    <property type="molecule type" value="Genomic_DNA"/>
</dbReference>
<dbReference type="SUPFAM" id="SSF55048">
    <property type="entry name" value="Probable ACP-binding domain of malonyl-CoA ACP transacylase"/>
    <property type="match status" value="1"/>
</dbReference>
<keyword evidence="10" id="KW-1185">Reference proteome</keyword>
<dbReference type="InterPro" id="IPR009081">
    <property type="entry name" value="PP-bd_ACP"/>
</dbReference>
<dbReference type="Gene3D" id="3.30.70.250">
    <property type="entry name" value="Malonyl-CoA ACP transacylase, ACP-binding"/>
    <property type="match status" value="1"/>
</dbReference>
<dbReference type="SUPFAM" id="SSF56801">
    <property type="entry name" value="Acetyl-CoA synthetase-like"/>
    <property type="match status" value="1"/>
</dbReference>
<accession>A0ABX1GSI1</accession>
<keyword evidence="3" id="KW-0597">Phosphoprotein</keyword>
<dbReference type="PROSITE" id="PS00600">
    <property type="entry name" value="AA_TRANSFER_CLASS_3"/>
    <property type="match status" value="1"/>
</dbReference>